<dbReference type="SUPFAM" id="SSF48452">
    <property type="entry name" value="TPR-like"/>
    <property type="match status" value="1"/>
</dbReference>
<feature type="repeat" description="TPR" evidence="3">
    <location>
        <begin position="324"/>
        <end position="357"/>
    </location>
</feature>
<keyword evidence="1" id="KW-0677">Repeat</keyword>
<keyword evidence="2 3" id="KW-0802">TPR repeat</keyword>
<dbReference type="Gene3D" id="1.25.40.10">
    <property type="entry name" value="Tetratricopeptide repeat domain"/>
    <property type="match status" value="2"/>
</dbReference>
<dbReference type="PROSITE" id="PS50005">
    <property type="entry name" value="TPR"/>
    <property type="match status" value="3"/>
</dbReference>
<dbReference type="InterPro" id="IPR051685">
    <property type="entry name" value="Ycf3/AcsC/BcsC/TPR_MFPF"/>
</dbReference>
<reference evidence="4 5" key="1">
    <citation type="journal article" date="2016" name="Nat. Commun.">
        <title>Thousands of microbial genomes shed light on interconnected biogeochemical processes in an aquifer system.</title>
        <authorList>
            <person name="Anantharaman K."/>
            <person name="Brown C.T."/>
            <person name="Hug L.A."/>
            <person name="Sharon I."/>
            <person name="Castelle C.J."/>
            <person name="Probst A.J."/>
            <person name="Thomas B.C."/>
            <person name="Singh A."/>
            <person name="Wilkins M.J."/>
            <person name="Karaoz U."/>
            <person name="Brodie E.L."/>
            <person name="Williams K.H."/>
            <person name="Hubbard S.S."/>
            <person name="Banfield J.F."/>
        </authorList>
    </citation>
    <scope>NUCLEOTIDE SEQUENCE [LARGE SCALE GENOMIC DNA]</scope>
</reference>
<dbReference type="PANTHER" id="PTHR44943:SF8">
    <property type="entry name" value="TPR REPEAT-CONTAINING PROTEIN MJ0263"/>
    <property type="match status" value="1"/>
</dbReference>
<feature type="repeat" description="TPR" evidence="3">
    <location>
        <begin position="212"/>
        <end position="245"/>
    </location>
</feature>
<dbReference type="SMART" id="SM00028">
    <property type="entry name" value="TPR"/>
    <property type="match status" value="4"/>
</dbReference>
<sequence length="472" mass="51989">MKNVSVRVILVLLMSGCVWGLPGLVKPDSLSLKAGPTEPGEKLSLVWVESFVYPRAVKDERAISLGVRTASKVREVSAAFDFNSEPIKLTSSDGLSWGGALKLPAGISDGVHVVRYRIAGRRGQIQRTIEFFVEKPGLTAGRRPDSAPAEILPNAGWPLTIVASCAAYSGDTTRPLQPGQILVSHSKMMWYKVTFADGKEGWVPSSYVKEPTEDYYLQGYGAYKAKDYKAAVKFYLNAVAVNPNFVKGFFWSAKSYLALGELDLAAAAVAQAVRLDDRDVNNRVLADIVARRYYNSAHEKMRQGRFNEAAAGFRKALDLKPNSLTARLEMGQAFRQLGLEREAQEAWREALRYDPDNTEIRGLLGSEIITASANNAKSGIADESLELLKTERTSKGTRIESALKSVVSLTKSLGTPIAEKGWQVKKQGAKFLVSYLCEQSGGALESFDWLVDVDTRQVQPRNENARVLMSRW</sequence>
<evidence type="ECO:0000256" key="3">
    <source>
        <dbReference type="PROSITE-ProRule" id="PRU00339"/>
    </source>
</evidence>
<dbReference type="SUPFAM" id="SSF50044">
    <property type="entry name" value="SH3-domain"/>
    <property type="match status" value="1"/>
</dbReference>
<accession>A0A1F4PZT8</accession>
<evidence type="ECO:0000256" key="2">
    <source>
        <dbReference type="ARBA" id="ARBA00022803"/>
    </source>
</evidence>
<dbReference type="Proteomes" id="UP000178724">
    <property type="component" value="Unassembled WGS sequence"/>
</dbReference>
<organism evidence="4 5">
    <name type="scientific">candidate division WOR-1 bacterium RIFCSPHIGHO2_01_FULL_53_15</name>
    <dbReference type="NCBI Taxonomy" id="1802564"/>
    <lineage>
        <taxon>Bacteria</taxon>
        <taxon>Bacillati</taxon>
        <taxon>Saganbacteria</taxon>
    </lineage>
</organism>
<dbReference type="InterPro" id="IPR019734">
    <property type="entry name" value="TPR_rpt"/>
</dbReference>
<gene>
    <name evidence="4" type="ORF">A2625_02605</name>
</gene>
<dbReference type="InterPro" id="IPR036028">
    <property type="entry name" value="SH3-like_dom_sf"/>
</dbReference>
<dbReference type="PANTHER" id="PTHR44943">
    <property type="entry name" value="CELLULOSE SYNTHASE OPERON PROTEIN C"/>
    <property type="match status" value="1"/>
</dbReference>
<name>A0A1F4PZT8_UNCSA</name>
<proteinExistence type="predicted"/>
<dbReference type="EMBL" id="METM01000029">
    <property type="protein sequence ID" value="OGB89191.1"/>
    <property type="molecule type" value="Genomic_DNA"/>
</dbReference>
<evidence type="ECO:0000256" key="1">
    <source>
        <dbReference type="ARBA" id="ARBA00022737"/>
    </source>
</evidence>
<protein>
    <submittedName>
        <fullName evidence="4">Uncharacterized protein</fullName>
    </submittedName>
</protein>
<evidence type="ECO:0000313" key="4">
    <source>
        <dbReference type="EMBL" id="OGB89191.1"/>
    </source>
</evidence>
<dbReference type="Pfam" id="PF13432">
    <property type="entry name" value="TPR_16"/>
    <property type="match status" value="1"/>
</dbReference>
<feature type="repeat" description="TPR" evidence="3">
    <location>
        <begin position="290"/>
        <end position="323"/>
    </location>
</feature>
<dbReference type="InterPro" id="IPR011990">
    <property type="entry name" value="TPR-like_helical_dom_sf"/>
</dbReference>
<dbReference type="Pfam" id="PF14559">
    <property type="entry name" value="TPR_19"/>
    <property type="match status" value="1"/>
</dbReference>
<comment type="caution">
    <text evidence="4">The sequence shown here is derived from an EMBL/GenBank/DDBJ whole genome shotgun (WGS) entry which is preliminary data.</text>
</comment>
<evidence type="ECO:0000313" key="5">
    <source>
        <dbReference type="Proteomes" id="UP000178724"/>
    </source>
</evidence>
<dbReference type="AlphaFoldDB" id="A0A1F4PZT8"/>
<dbReference type="Gene3D" id="2.30.30.40">
    <property type="entry name" value="SH3 Domains"/>
    <property type="match status" value="1"/>
</dbReference>